<evidence type="ECO:0000256" key="1">
    <source>
        <dbReference type="ARBA" id="ARBA00001966"/>
    </source>
</evidence>
<dbReference type="GO" id="GO:0046872">
    <property type="term" value="F:metal ion binding"/>
    <property type="evidence" value="ECO:0007669"/>
    <property type="project" value="UniProtKB-KW"/>
</dbReference>
<dbReference type="Proteomes" id="UP000594464">
    <property type="component" value="Chromosome"/>
</dbReference>
<keyword evidence="2" id="KW-0949">S-adenosyl-L-methionine</keyword>
<dbReference type="SUPFAM" id="SSF102114">
    <property type="entry name" value="Radical SAM enzymes"/>
    <property type="match status" value="1"/>
</dbReference>
<dbReference type="SFLD" id="SFLDS00029">
    <property type="entry name" value="Radical_SAM"/>
    <property type="match status" value="1"/>
</dbReference>
<dbReference type="AlphaFoldDB" id="A0A7T0C2W8"/>
<evidence type="ECO:0000256" key="3">
    <source>
        <dbReference type="ARBA" id="ARBA00022723"/>
    </source>
</evidence>
<gene>
    <name evidence="6" type="ORF">G3M78_09230</name>
</gene>
<evidence type="ECO:0000256" key="5">
    <source>
        <dbReference type="ARBA" id="ARBA00023014"/>
    </source>
</evidence>
<proteinExistence type="predicted"/>
<dbReference type="KEGG" id="nva:G3M78_09230"/>
<reference evidence="7" key="1">
    <citation type="submission" date="2020-02" db="EMBL/GenBank/DDBJ databases">
        <title>Genomic and physiological characterization of two novel Nitrospinaceae genera.</title>
        <authorList>
            <person name="Mueller A.J."/>
            <person name="Jung M.-Y."/>
            <person name="Strachan C.R."/>
            <person name="Herbold C.W."/>
            <person name="Kirkegaard R.H."/>
            <person name="Daims H."/>
        </authorList>
    </citation>
    <scope>NUCLEOTIDE SEQUENCE [LARGE SCALE GENOMIC DNA]</scope>
</reference>
<organism evidence="6 7">
    <name type="scientific">Candidatus Nitrohelix vancouverensis</name>
    <dbReference type="NCBI Taxonomy" id="2705534"/>
    <lineage>
        <taxon>Bacteria</taxon>
        <taxon>Pseudomonadati</taxon>
        <taxon>Nitrospinota/Tectimicrobiota group</taxon>
        <taxon>Nitrospinota</taxon>
        <taxon>Nitrospinia</taxon>
        <taxon>Nitrospinales</taxon>
        <taxon>Nitrospinaceae</taxon>
        <taxon>Candidatus Nitrohelix</taxon>
    </lineage>
</organism>
<evidence type="ECO:0000256" key="2">
    <source>
        <dbReference type="ARBA" id="ARBA00022691"/>
    </source>
</evidence>
<dbReference type="InterPro" id="IPR058240">
    <property type="entry name" value="rSAM_sf"/>
</dbReference>
<evidence type="ECO:0000313" key="7">
    <source>
        <dbReference type="Proteomes" id="UP000594464"/>
    </source>
</evidence>
<evidence type="ECO:0000256" key="4">
    <source>
        <dbReference type="ARBA" id="ARBA00023004"/>
    </source>
</evidence>
<accession>A0A7T0C2W8</accession>
<evidence type="ECO:0000313" key="6">
    <source>
        <dbReference type="EMBL" id="QPJ65564.1"/>
    </source>
</evidence>
<dbReference type="GO" id="GO:0051536">
    <property type="term" value="F:iron-sulfur cluster binding"/>
    <property type="evidence" value="ECO:0007669"/>
    <property type="project" value="UniProtKB-KW"/>
</dbReference>
<dbReference type="InterPro" id="IPR007197">
    <property type="entry name" value="rSAM"/>
</dbReference>
<dbReference type="Gene3D" id="3.20.20.70">
    <property type="entry name" value="Aldolase class I"/>
    <property type="match status" value="1"/>
</dbReference>
<dbReference type="EMBL" id="CP048620">
    <property type="protein sequence ID" value="QPJ65564.1"/>
    <property type="molecule type" value="Genomic_DNA"/>
</dbReference>
<keyword evidence="4" id="KW-0408">Iron</keyword>
<keyword evidence="5" id="KW-0411">Iron-sulfur</keyword>
<dbReference type="InterPro" id="IPR013785">
    <property type="entry name" value="Aldolase_TIM"/>
</dbReference>
<sequence length="401" mass="46677">MDQETIYQVLKREIRDRKIPLSLGKTCPVKCTFCYEKDHSYYRKTFDIPLTTQEHWRFILDEIKKMPTRSQESWVIGGNEYMEWTDLFLHPRCMEWIEEFLETTDKNIIMFTVGYVEPKRINRLAEKYPGRINFELSVITLGKYRKQLMPNGPTAEQVLKIIDGPAVTSANFYSFGPQTMSADAKAISKINQKCLLWMGCLTPLKTLDEETTRVTRIGRQHLPDEARRIYESDLPNIQMIHTESYITAFLNRKKIAKTLDSCELEKSDSVVMAGNVYRVLSMMRPNRARYLYVPNATLGGDSDCSTLLTFNDVAARLSNQKRVYLPKVIMEGSSNEEKDISGNYFEDFAARFPRIQFKVLKKVNSTLSNRKLYEKGYLRNYVEDYLGNPLSKKFESIRLPN</sequence>
<name>A0A7T0C2W8_9BACT</name>
<keyword evidence="3" id="KW-0479">Metal-binding</keyword>
<protein>
    <submittedName>
        <fullName evidence="6">Radical SAM protein</fullName>
    </submittedName>
</protein>
<dbReference type="GO" id="GO:0003824">
    <property type="term" value="F:catalytic activity"/>
    <property type="evidence" value="ECO:0007669"/>
    <property type="project" value="InterPro"/>
</dbReference>
<comment type="cofactor">
    <cofactor evidence="1">
        <name>[4Fe-4S] cluster</name>
        <dbReference type="ChEBI" id="CHEBI:49883"/>
    </cofactor>
</comment>